<dbReference type="GO" id="GO:0000271">
    <property type="term" value="P:polysaccharide biosynthetic process"/>
    <property type="evidence" value="ECO:0007669"/>
    <property type="project" value="InterPro"/>
</dbReference>
<dbReference type="Gene3D" id="3.40.50.720">
    <property type="entry name" value="NAD(P)-binding Rossmann-like Domain"/>
    <property type="match status" value="2"/>
</dbReference>
<dbReference type="PIRSF" id="PIRSF500136">
    <property type="entry name" value="UDP_ManNAc_DH"/>
    <property type="match status" value="1"/>
</dbReference>
<reference evidence="6 7" key="1">
    <citation type="submission" date="2015-08" db="EMBL/GenBank/DDBJ databases">
        <title>Comparative genomics of the Campylobacter concisus group.</title>
        <authorList>
            <person name="Yee E."/>
            <person name="Chapman M.H."/>
            <person name="Huynh S."/>
            <person name="Bono J.L."/>
            <person name="On S.L."/>
            <person name="St Leger J."/>
            <person name="Foster G."/>
            <person name="Parker C.T."/>
            <person name="Miller W.G."/>
        </authorList>
    </citation>
    <scope>NUCLEOTIDE SEQUENCE [LARGE SCALE GENOMIC DNA]</scope>
    <source>
        <strain evidence="6 7">RM9337</strain>
    </source>
</reference>
<proteinExistence type="inferred from homology"/>
<dbReference type="RefSeq" id="WP_170015601.1">
    <property type="nucleotide sequence ID" value="NZ_CP012545.1"/>
</dbReference>
<dbReference type="GO" id="GO:0016628">
    <property type="term" value="F:oxidoreductase activity, acting on the CH-CH group of donors, NAD or NADP as acceptor"/>
    <property type="evidence" value="ECO:0007669"/>
    <property type="project" value="InterPro"/>
</dbReference>
<evidence type="ECO:0000313" key="6">
    <source>
        <dbReference type="EMBL" id="MBE3607625.1"/>
    </source>
</evidence>
<evidence type="ECO:0000313" key="8">
    <source>
        <dbReference type="Proteomes" id="UP001318760"/>
    </source>
</evidence>
<dbReference type="GO" id="GO:0089714">
    <property type="term" value="F:UDP-N-acetyl-D-mannosamine dehydrogenase activity"/>
    <property type="evidence" value="ECO:0007669"/>
    <property type="project" value="UniProtKB-EC"/>
</dbReference>
<dbReference type="Proteomes" id="UP001318760">
    <property type="component" value="Unassembled WGS sequence"/>
</dbReference>
<reference evidence="5 8" key="2">
    <citation type="submission" date="2020-10" db="EMBL/GenBank/DDBJ databases">
        <title>Campylobacter californiensis sp. nov. isolated from cattle and feral swine in California.</title>
        <authorList>
            <person name="Miller W.G."/>
        </authorList>
    </citation>
    <scope>NUCLEOTIDE SEQUENCE [LARGE SCALE GENOMIC DNA]</scope>
    <source>
        <strain evidence="5 8">RM12919</strain>
    </source>
</reference>
<evidence type="ECO:0000259" key="4">
    <source>
        <dbReference type="SMART" id="SM00984"/>
    </source>
</evidence>
<dbReference type="InterPro" id="IPR036291">
    <property type="entry name" value="NAD(P)-bd_dom_sf"/>
</dbReference>
<comment type="similarity">
    <text evidence="3">Belongs to the UDP-glucose/GDP-mannose dehydrogenase family.</text>
</comment>
<dbReference type="Gene3D" id="1.20.5.100">
    <property type="entry name" value="Cytochrome c1, transmembrane anchor, C-terminal"/>
    <property type="match status" value="1"/>
</dbReference>
<dbReference type="Proteomes" id="UP000650616">
    <property type="component" value="Unassembled WGS sequence"/>
</dbReference>
<dbReference type="EMBL" id="JADBHS010000004">
    <property type="protein sequence ID" value="MBE2986052.1"/>
    <property type="molecule type" value="Genomic_DNA"/>
</dbReference>
<dbReference type="InterPro" id="IPR014027">
    <property type="entry name" value="UDP-Glc/GDP-Man_DH_C"/>
</dbReference>
<dbReference type="AlphaFoldDB" id="A0AAW3ZRJ0"/>
<dbReference type="Pfam" id="PF03721">
    <property type="entry name" value="UDPG_MGDP_dh_N"/>
    <property type="match status" value="1"/>
</dbReference>
<dbReference type="SUPFAM" id="SSF52413">
    <property type="entry name" value="UDP-glucose/GDP-mannose dehydrogenase C-terminal domain"/>
    <property type="match status" value="1"/>
</dbReference>
<gene>
    <name evidence="6" type="primary">wecC</name>
    <name evidence="5" type="ORF">CCAL12919_02740</name>
    <name evidence="6" type="ORF">CCAL9337_02625</name>
</gene>
<sequence>MIKDICVVGLGYIGLPTAALLANKGYNVHGVDVVQSTIDTINQGKIHIVEPELDVFVKGAVNSGNLKADLKPSFADVFIISVPTPFHKGYIPNLDYVASATRSIASYVKDENIVILESTSPVGTTEMVEKILKENGVNTAKIYVAHCPERVLPGKIMKELVQNDRIVGGLTDEASKRTAEFYKTFVNGEVLQTDARTAEMAKLTENSFRDINIAFANELSILCDKFNINVWELIRLANRHPRVNILSPGVGVGGHCIAVDPWFIVHAGGSDARLIKTSREVNTYKTQWATEKIKNAALKFELENGKKPKIACMGLAFKPDIDDLRESPALGVARVLKKQGFDIIAVEPNIQTHSEFEIVDYKEALNIADLAVFLVGHKEFKELDIKSELDFCGVLK</sequence>
<dbReference type="SUPFAM" id="SSF51735">
    <property type="entry name" value="NAD(P)-binding Rossmann-fold domains"/>
    <property type="match status" value="1"/>
</dbReference>
<dbReference type="Pfam" id="PF00984">
    <property type="entry name" value="UDPG_MGDP_dh"/>
    <property type="match status" value="1"/>
</dbReference>
<evidence type="ECO:0000313" key="5">
    <source>
        <dbReference type="EMBL" id="MBE2986052.1"/>
    </source>
</evidence>
<dbReference type="PIRSF" id="PIRSF000124">
    <property type="entry name" value="UDPglc_GDPman_dh"/>
    <property type="match status" value="1"/>
</dbReference>
<comment type="caution">
    <text evidence="6">The sequence shown here is derived from an EMBL/GenBank/DDBJ whole genome shotgun (WGS) entry which is preliminary data.</text>
</comment>
<dbReference type="InterPro" id="IPR036220">
    <property type="entry name" value="UDP-Glc/GDP-Man_DH_C_sf"/>
</dbReference>
<protein>
    <submittedName>
        <fullName evidence="6">UDP-N-acetyl-D-mannosamine dehydrogenase</fullName>
        <ecNumber evidence="6">1.1.1.336</ecNumber>
    </submittedName>
</protein>
<keyword evidence="2" id="KW-0520">NAD</keyword>
<evidence type="ECO:0000313" key="7">
    <source>
        <dbReference type="Proteomes" id="UP000650616"/>
    </source>
</evidence>
<keyword evidence="1 6" id="KW-0560">Oxidoreductase</keyword>
<dbReference type="GO" id="GO:0051287">
    <property type="term" value="F:NAD binding"/>
    <property type="evidence" value="ECO:0007669"/>
    <property type="project" value="InterPro"/>
</dbReference>
<dbReference type="PANTHER" id="PTHR43491">
    <property type="entry name" value="UDP-N-ACETYL-D-MANNOSAMINE DEHYDROGENASE"/>
    <property type="match status" value="1"/>
</dbReference>
<keyword evidence="7" id="KW-1185">Reference proteome</keyword>
<dbReference type="InterPro" id="IPR008927">
    <property type="entry name" value="6-PGluconate_DH-like_C_sf"/>
</dbReference>
<name>A0AAW3ZRJ0_9BACT</name>
<dbReference type="InterPro" id="IPR014026">
    <property type="entry name" value="UDP-Glc/GDP-Man_DH_dimer"/>
</dbReference>
<dbReference type="SUPFAM" id="SSF48179">
    <property type="entry name" value="6-phosphogluconate dehydrogenase C-terminal domain-like"/>
    <property type="match status" value="1"/>
</dbReference>
<dbReference type="EC" id="1.1.1.336" evidence="6"/>
<dbReference type="SMART" id="SM00984">
    <property type="entry name" value="UDPG_MGDP_dh_C"/>
    <property type="match status" value="1"/>
</dbReference>
<organism evidence="6 7">
    <name type="scientific">Campylobacter californiensis</name>
    <dbReference type="NCBI Taxonomy" id="1032243"/>
    <lineage>
        <taxon>Bacteria</taxon>
        <taxon>Pseudomonadati</taxon>
        <taxon>Campylobacterota</taxon>
        <taxon>Epsilonproteobacteria</taxon>
        <taxon>Campylobacterales</taxon>
        <taxon>Campylobacteraceae</taxon>
        <taxon>Campylobacter</taxon>
    </lineage>
</organism>
<evidence type="ECO:0000256" key="3">
    <source>
        <dbReference type="PIRNR" id="PIRNR000124"/>
    </source>
</evidence>
<dbReference type="PANTHER" id="PTHR43491:SF1">
    <property type="entry name" value="UDP-N-ACETYL-D-MANNOSAMINE DEHYDROGENASE"/>
    <property type="match status" value="1"/>
</dbReference>
<dbReference type="NCBIfam" id="NF008286">
    <property type="entry name" value="PRK11064.1"/>
    <property type="match status" value="1"/>
</dbReference>
<evidence type="ECO:0000256" key="2">
    <source>
        <dbReference type="ARBA" id="ARBA00023027"/>
    </source>
</evidence>
<dbReference type="InterPro" id="IPR028359">
    <property type="entry name" value="UDP_ManNAc/GlcNAc_DH"/>
</dbReference>
<dbReference type="EMBL" id="LIWG01000002">
    <property type="protein sequence ID" value="MBE3607625.1"/>
    <property type="molecule type" value="Genomic_DNA"/>
</dbReference>
<evidence type="ECO:0000256" key="1">
    <source>
        <dbReference type="ARBA" id="ARBA00023002"/>
    </source>
</evidence>
<dbReference type="NCBIfam" id="TIGR03026">
    <property type="entry name" value="NDP-sugDHase"/>
    <property type="match status" value="1"/>
</dbReference>
<dbReference type="Pfam" id="PF03720">
    <property type="entry name" value="UDPG_MGDP_dh_C"/>
    <property type="match status" value="1"/>
</dbReference>
<dbReference type="InterPro" id="IPR001732">
    <property type="entry name" value="UDP-Glc/GDP-Man_DH_N"/>
</dbReference>
<feature type="domain" description="UDP-glucose/GDP-mannose dehydrogenase C-terminal" evidence="4">
    <location>
        <begin position="311"/>
        <end position="394"/>
    </location>
</feature>
<dbReference type="InterPro" id="IPR017476">
    <property type="entry name" value="UDP-Glc/GDP-Man"/>
</dbReference>
<accession>A0AAW3ZRJ0</accession>